<protein>
    <recommendedName>
        <fullName evidence="5">Mannosylglycerate hydrolase MGH1-like glycoside hydrolase domain-containing protein</fullName>
    </recommendedName>
</protein>
<keyword evidence="2" id="KW-0378">Hydrolase</keyword>
<comment type="caution">
    <text evidence="6">The sequence shown here is derived from an EMBL/GenBank/DDBJ whole genome shotgun (WGS) entry which is preliminary data.</text>
</comment>
<organism evidence="6 7">
    <name type="scientific">Paenibacillus agricola</name>
    <dbReference type="NCBI Taxonomy" id="2716264"/>
    <lineage>
        <taxon>Bacteria</taxon>
        <taxon>Bacillati</taxon>
        <taxon>Bacillota</taxon>
        <taxon>Bacilli</taxon>
        <taxon>Bacillales</taxon>
        <taxon>Paenibacillaceae</taxon>
        <taxon>Paenibacillus</taxon>
    </lineage>
</organism>
<evidence type="ECO:0000256" key="4">
    <source>
        <dbReference type="SAM" id="Coils"/>
    </source>
</evidence>
<evidence type="ECO:0000256" key="2">
    <source>
        <dbReference type="ARBA" id="ARBA00022801"/>
    </source>
</evidence>
<dbReference type="Proteomes" id="UP001165962">
    <property type="component" value="Unassembled WGS sequence"/>
</dbReference>
<dbReference type="SUPFAM" id="SSF48208">
    <property type="entry name" value="Six-hairpin glycosidases"/>
    <property type="match status" value="1"/>
</dbReference>
<gene>
    <name evidence="6" type="ORF">G9U52_36310</name>
</gene>
<keyword evidence="3" id="KW-0326">Glycosidase</keyword>
<proteinExistence type="inferred from homology"/>
<evidence type="ECO:0000256" key="3">
    <source>
        <dbReference type="ARBA" id="ARBA00023295"/>
    </source>
</evidence>
<keyword evidence="4" id="KW-0175">Coiled coil</keyword>
<name>A0ABX0JF75_9BACL</name>
<comment type="similarity">
    <text evidence="1">Belongs to the glycosyl hydrolase 63 family.</text>
</comment>
<dbReference type="PANTHER" id="PTHR10412:SF11">
    <property type="entry name" value="MANNOSYL-OLIGOSACCHARIDE GLUCOSIDASE"/>
    <property type="match status" value="1"/>
</dbReference>
<dbReference type="InterPro" id="IPR004888">
    <property type="entry name" value="Glycoside_hydrolase_63"/>
</dbReference>
<reference evidence="6" key="1">
    <citation type="submission" date="2020-03" db="EMBL/GenBank/DDBJ databases">
        <title>Draft sequencing of Paenibacilllus sp. S3N08.</title>
        <authorList>
            <person name="Kim D.-U."/>
        </authorList>
    </citation>
    <scope>NUCLEOTIDE SEQUENCE</scope>
    <source>
        <strain evidence="6">S3N08</strain>
    </source>
</reference>
<dbReference type="PANTHER" id="PTHR10412">
    <property type="entry name" value="MANNOSYL-OLIGOSACCHARIDE GLUCOSIDASE"/>
    <property type="match status" value="1"/>
</dbReference>
<keyword evidence="7" id="KW-1185">Reference proteome</keyword>
<evidence type="ECO:0000313" key="6">
    <source>
        <dbReference type="EMBL" id="NHN35195.1"/>
    </source>
</evidence>
<evidence type="ECO:0000313" key="7">
    <source>
        <dbReference type="Proteomes" id="UP001165962"/>
    </source>
</evidence>
<feature type="coiled-coil region" evidence="4">
    <location>
        <begin position="624"/>
        <end position="651"/>
    </location>
</feature>
<dbReference type="RefSeq" id="WP_166157568.1">
    <property type="nucleotide sequence ID" value="NZ_JAAOIW010000028.1"/>
</dbReference>
<dbReference type="Pfam" id="PF22422">
    <property type="entry name" value="MGH1-like_GH"/>
    <property type="match status" value="1"/>
</dbReference>
<dbReference type="InterPro" id="IPR054491">
    <property type="entry name" value="MGH1-like_GH"/>
</dbReference>
<accession>A0ABX0JF75</accession>
<evidence type="ECO:0000256" key="1">
    <source>
        <dbReference type="ARBA" id="ARBA00010833"/>
    </source>
</evidence>
<dbReference type="InterPro" id="IPR008928">
    <property type="entry name" value="6-hairpin_glycosidase_sf"/>
</dbReference>
<dbReference type="EMBL" id="JAAOIW010000028">
    <property type="protein sequence ID" value="NHN35195.1"/>
    <property type="molecule type" value="Genomic_DNA"/>
</dbReference>
<evidence type="ECO:0000259" key="5">
    <source>
        <dbReference type="Pfam" id="PF22422"/>
    </source>
</evidence>
<dbReference type="InterPro" id="IPR012341">
    <property type="entry name" value="6hp_glycosidase-like_sf"/>
</dbReference>
<feature type="domain" description="Mannosylglycerate hydrolase MGH1-like glycoside hydrolase" evidence="5">
    <location>
        <begin position="477"/>
        <end position="797"/>
    </location>
</feature>
<sequence length="903" mass="102489">MHGIEKLRSTHDLHLPTWGPYTKQYAGISHLPDIDSGLRFDLSVFGGLYRRKVDIPNVMWESGFHPWEAAADLSYYAYRQQLEWKDQVYCDISYSAWSECARLIRCECINNTNLEQTLVVNWMASLHAPQVSSHKERLRAWQVELPELALWVDALDYRSLGFAVPKANDSLVYDGWIGGEERKHEFVGGCCLGREFGKDQGDTVTYQLRIPSKLYEGMLLIRYRMAAGDSAVLSISGLGDQDIRLEGSGALQTAAAALGVLDAGDYVLTIVSAIPAPLELDGFVIVNKASVEQVVFSEVPWNPVPGIRTGPVPESLLLAYDHTEGVYGLGWDFEAYEIREYHHSELDRFMRHHVHDHVHDSFQGDGQGHYTNVFMRPLFLPPQTSKVVYGIICEGSITQVNEELQRFREARGLQETRYLAAKAGAADRQPNPAGETYRFSQQLLAAVMQTNVVYPVYTKRSYIRHSTPGRWWDSLYTWDSGFIGLGLLELDTQRAVDTLNAYVTEEDDEQAAFIHHGSPVPVQHYLYLELWSRTQSRELLQFFYPKLRRYYLFLNGSLGSSTTAGLASGLLQTWDYFYNSGGWDDYPAQVQVHRQKCTASTAPAITSSHCIRIAKILRMAALELGECEQDIKEYDESIKQLSKALQEYAWEENSQYFGYVVHEKGGAANILRDEDGNNYNCGLDGVYPLMAGICTSEQQAMLLSHLFSPEELWTPIGIGAVSQSAPYYRKDGYWNGTVWMAHQWFVWKTMFDLGKGEQARLIAETALQVWKRETEATYNCFEHFIVETGRGAGWHQFGALSSPVMSWYAAYHKPGTLTVGLDIWIKERTFNNRFTELEARMIRHGSSHTSNYTFLVCMTPGDGYAVLWNDKQIAYVEPYNGVFEITVPCCEEEGKLNIKVESY</sequence>
<dbReference type="Gene3D" id="1.50.10.10">
    <property type="match status" value="1"/>
</dbReference>